<protein>
    <submittedName>
        <fullName evidence="1">Osmotically inducible protein C</fullName>
    </submittedName>
</protein>
<dbReference type="InterPro" id="IPR003718">
    <property type="entry name" value="OsmC/Ohr_fam"/>
</dbReference>
<accession>A0A1Y1CGR7</accession>
<dbReference type="PANTHER" id="PTHR35368:SF1">
    <property type="entry name" value="HYDROPEROXIDE REDUCTASE"/>
    <property type="match status" value="1"/>
</dbReference>
<name>A0A1Y1CGR7_9BACT</name>
<dbReference type="InterPro" id="IPR015946">
    <property type="entry name" value="KH_dom-like_a/b"/>
</dbReference>
<dbReference type="AlphaFoldDB" id="A0A1Y1CGR7"/>
<dbReference type="KEGG" id="mbas:ALGA_1190"/>
<dbReference type="RefSeq" id="WP_096428474.1">
    <property type="nucleotide sequence ID" value="NZ_AP018042.1"/>
</dbReference>
<gene>
    <name evidence="1" type="ORF">ALGA_1190</name>
</gene>
<proteinExistence type="predicted"/>
<dbReference type="Proteomes" id="UP000218267">
    <property type="component" value="Chromosome"/>
</dbReference>
<sequence length="154" mass="17010">MSDLKFRVQAHSENPTKTVVKARGFEIIIDEPADLGGTNEGASPVEYILAAFCGCINVMAHVIAKEMDIELRSVKIKMAGDLNPNRLFGTSFDERAGYKGIEVAIEPDCDASKEQLTKWLEAIEDRCPVSDNLKNITPVNLKLKFKKVAISQVE</sequence>
<reference evidence="2" key="2">
    <citation type="journal article" date="2020" name="Antonie Van Leeuwenhoek">
        <title>Labilibaculum antarcticum sp. nov., a novel facultative anaerobic, psychrotorelant bacterium isolated from marine sediment of Antarctica.</title>
        <authorList>
            <person name="Watanabe M."/>
            <person name="Kojima H."/>
            <person name="Fukui M."/>
        </authorList>
    </citation>
    <scope>NUCLEOTIDE SEQUENCE [LARGE SCALE GENOMIC DNA]</scope>
    <source>
        <strain evidence="2">SPP2</strain>
    </source>
</reference>
<dbReference type="InterPro" id="IPR036102">
    <property type="entry name" value="OsmC/Ohrsf"/>
</dbReference>
<keyword evidence="2" id="KW-1185">Reference proteome</keyword>
<evidence type="ECO:0000313" key="1">
    <source>
        <dbReference type="EMBL" id="BAX79576.1"/>
    </source>
</evidence>
<dbReference type="InterPro" id="IPR052924">
    <property type="entry name" value="OsmC/Ohr_hydroprdx_reductase"/>
</dbReference>
<dbReference type="SUPFAM" id="SSF82784">
    <property type="entry name" value="OsmC-like"/>
    <property type="match status" value="1"/>
</dbReference>
<dbReference type="EMBL" id="AP018042">
    <property type="protein sequence ID" value="BAX79576.1"/>
    <property type="molecule type" value="Genomic_DNA"/>
</dbReference>
<reference evidence="1 2" key="1">
    <citation type="journal article" date="2018" name="Mar. Genomics">
        <title>Complete genome sequence of Marinifilaceae bacterium strain SPP2, isolated from the Antarctic marine sediment.</title>
        <authorList>
            <person name="Watanabe M."/>
            <person name="Kojima H."/>
            <person name="Fukui M."/>
        </authorList>
    </citation>
    <scope>NUCLEOTIDE SEQUENCE [LARGE SCALE GENOMIC DNA]</scope>
    <source>
        <strain evidence="1 2">SPP2</strain>
    </source>
</reference>
<organism evidence="1 2">
    <name type="scientific">Labilibaculum antarcticum</name>
    <dbReference type="NCBI Taxonomy" id="1717717"/>
    <lineage>
        <taxon>Bacteria</taxon>
        <taxon>Pseudomonadati</taxon>
        <taxon>Bacteroidota</taxon>
        <taxon>Bacteroidia</taxon>
        <taxon>Marinilabiliales</taxon>
        <taxon>Marinifilaceae</taxon>
        <taxon>Labilibaculum</taxon>
    </lineage>
</organism>
<dbReference type="PANTHER" id="PTHR35368">
    <property type="entry name" value="HYDROPEROXIDE REDUCTASE"/>
    <property type="match status" value="1"/>
</dbReference>
<evidence type="ECO:0000313" key="2">
    <source>
        <dbReference type="Proteomes" id="UP000218267"/>
    </source>
</evidence>
<dbReference type="Pfam" id="PF02566">
    <property type="entry name" value="OsmC"/>
    <property type="match status" value="1"/>
</dbReference>
<dbReference type="Gene3D" id="3.30.300.20">
    <property type="match status" value="1"/>
</dbReference>
<dbReference type="OrthoDB" id="9791538at2"/>